<gene>
    <name evidence="2" type="ORF">EJB06_24575</name>
</gene>
<dbReference type="InterPro" id="IPR039421">
    <property type="entry name" value="Type_1_exporter"/>
</dbReference>
<dbReference type="InterPro" id="IPR027417">
    <property type="entry name" value="P-loop_NTPase"/>
</dbReference>
<dbReference type="Gene3D" id="3.40.50.300">
    <property type="entry name" value="P-loop containing nucleotide triphosphate hydrolases"/>
    <property type="match status" value="1"/>
</dbReference>
<organism evidence="2 3">
    <name type="scientific">Massilia atriviolacea</name>
    <dbReference type="NCBI Taxonomy" id="2495579"/>
    <lineage>
        <taxon>Bacteria</taxon>
        <taxon>Pseudomonadati</taxon>
        <taxon>Pseudomonadota</taxon>
        <taxon>Betaproteobacteria</taxon>
        <taxon>Burkholderiales</taxon>
        <taxon>Oxalobacteraceae</taxon>
        <taxon>Telluria group</taxon>
        <taxon>Massilia</taxon>
    </lineage>
</organism>
<sequence>MPMSYQTKIGDFGDGLSGGQKQRLLLARAIFKKPKILILDEATSHLDCANETSVNEAIKALNIMRIVVAHRESTIVGSDRVFRLIDANLSEISASVTENDNEQG</sequence>
<dbReference type="Pfam" id="PF00005">
    <property type="entry name" value="ABC_tran"/>
    <property type="match status" value="1"/>
</dbReference>
<evidence type="ECO:0000313" key="3">
    <source>
        <dbReference type="Proteomes" id="UP000278085"/>
    </source>
</evidence>
<keyword evidence="2" id="KW-0067">ATP-binding</keyword>
<dbReference type="Proteomes" id="UP000278085">
    <property type="component" value="Unassembled WGS sequence"/>
</dbReference>
<protein>
    <submittedName>
        <fullName evidence="2">ATP-binding cassette domain-containing protein</fullName>
    </submittedName>
</protein>
<feature type="domain" description="ABC transporter" evidence="1">
    <location>
        <begin position="6"/>
        <end position="44"/>
    </location>
</feature>
<name>A0A430HFM1_9BURK</name>
<dbReference type="AlphaFoldDB" id="A0A430HFM1"/>
<dbReference type="GO" id="GO:0005524">
    <property type="term" value="F:ATP binding"/>
    <property type="evidence" value="ECO:0007669"/>
    <property type="project" value="UniProtKB-KW"/>
</dbReference>
<keyword evidence="3" id="KW-1185">Reference proteome</keyword>
<evidence type="ECO:0000259" key="1">
    <source>
        <dbReference type="Pfam" id="PF00005"/>
    </source>
</evidence>
<comment type="caution">
    <text evidence="2">The sequence shown here is derived from an EMBL/GenBank/DDBJ whole genome shotgun (WGS) entry which is preliminary data.</text>
</comment>
<dbReference type="InterPro" id="IPR003439">
    <property type="entry name" value="ABC_transporter-like_ATP-bd"/>
</dbReference>
<dbReference type="EMBL" id="RXLQ01000016">
    <property type="protein sequence ID" value="RSZ56305.1"/>
    <property type="molecule type" value="Genomic_DNA"/>
</dbReference>
<keyword evidence="2" id="KW-0547">Nucleotide-binding</keyword>
<dbReference type="PANTHER" id="PTHR24221:SF606">
    <property type="entry name" value="COLICIN V SECRETION-PROCESSING ATP-BINDING PROTEIN"/>
    <property type="match status" value="1"/>
</dbReference>
<proteinExistence type="predicted"/>
<dbReference type="GO" id="GO:0016887">
    <property type="term" value="F:ATP hydrolysis activity"/>
    <property type="evidence" value="ECO:0007669"/>
    <property type="project" value="InterPro"/>
</dbReference>
<dbReference type="OrthoDB" id="8554730at2"/>
<dbReference type="GO" id="GO:0034040">
    <property type="term" value="F:ATPase-coupled lipid transmembrane transporter activity"/>
    <property type="evidence" value="ECO:0007669"/>
    <property type="project" value="TreeGrafter"/>
</dbReference>
<dbReference type="SUPFAM" id="SSF52540">
    <property type="entry name" value="P-loop containing nucleoside triphosphate hydrolases"/>
    <property type="match status" value="1"/>
</dbReference>
<reference evidence="2 3" key="1">
    <citation type="submission" date="2018-12" db="EMBL/GenBank/DDBJ databases">
        <authorList>
            <person name="Yang E."/>
        </authorList>
    </citation>
    <scope>NUCLEOTIDE SEQUENCE [LARGE SCALE GENOMIC DNA]</scope>
    <source>
        <strain evidence="2 3">SOD</strain>
    </source>
</reference>
<accession>A0A430HFM1</accession>
<evidence type="ECO:0000313" key="2">
    <source>
        <dbReference type="EMBL" id="RSZ56305.1"/>
    </source>
</evidence>
<dbReference type="PANTHER" id="PTHR24221">
    <property type="entry name" value="ATP-BINDING CASSETTE SUB-FAMILY B"/>
    <property type="match status" value="1"/>
</dbReference>